<keyword evidence="2" id="KW-1185">Reference proteome</keyword>
<comment type="caution">
    <text evidence="1">The sequence shown here is derived from an EMBL/GenBank/DDBJ whole genome shotgun (WGS) entry which is preliminary data.</text>
</comment>
<protein>
    <submittedName>
        <fullName evidence="1">Uncharacterized protein</fullName>
    </submittedName>
</protein>
<dbReference type="EMBL" id="CAJJDP010000095">
    <property type="protein sequence ID" value="CAD8189880.1"/>
    <property type="molecule type" value="Genomic_DNA"/>
</dbReference>
<reference evidence="1" key="1">
    <citation type="submission" date="2021-01" db="EMBL/GenBank/DDBJ databases">
        <authorList>
            <consortium name="Genoscope - CEA"/>
            <person name="William W."/>
        </authorList>
    </citation>
    <scope>NUCLEOTIDE SEQUENCE</scope>
</reference>
<gene>
    <name evidence="1" type="ORF">POCTA_138.1.T0960053</name>
</gene>
<organism evidence="1 2">
    <name type="scientific">Paramecium octaurelia</name>
    <dbReference type="NCBI Taxonomy" id="43137"/>
    <lineage>
        <taxon>Eukaryota</taxon>
        <taxon>Sar</taxon>
        <taxon>Alveolata</taxon>
        <taxon>Ciliophora</taxon>
        <taxon>Intramacronucleata</taxon>
        <taxon>Oligohymenophorea</taxon>
        <taxon>Peniculida</taxon>
        <taxon>Parameciidae</taxon>
        <taxon>Paramecium</taxon>
    </lineage>
</organism>
<dbReference type="AlphaFoldDB" id="A0A8S1WME3"/>
<dbReference type="OMA" id="HYHSKIL"/>
<accession>A0A8S1WME3</accession>
<proteinExistence type="predicted"/>
<name>A0A8S1WME3_PAROT</name>
<sequence>MLHYHSEILVTKVDAQDYTPSNQHFLNMLLLSPKNQYYTVTNPELISKASIFIIINLRSQRPAQLPEYPLGISFSSYLRKAQNQGKHNNKYINYRDQDSRAQIPNRPLIVILFFCIEFKPILVSRGLEIPITNLCCCKVVKKWSWSCKMGYSFKSVSTNSHSFSFDDVERSTQDSFFWVFSSVSIQAIDIFIEIIIVLSQFQQQSLNHIIFSEANQITIIFNQFYFSTKPRALTVPYQQLKSSVNV</sequence>
<dbReference type="OrthoDB" id="318562at2759"/>
<dbReference type="Proteomes" id="UP000683925">
    <property type="component" value="Unassembled WGS sequence"/>
</dbReference>
<evidence type="ECO:0000313" key="2">
    <source>
        <dbReference type="Proteomes" id="UP000683925"/>
    </source>
</evidence>
<evidence type="ECO:0000313" key="1">
    <source>
        <dbReference type="EMBL" id="CAD8189880.1"/>
    </source>
</evidence>